<dbReference type="EMBL" id="CP011388">
    <property type="protein sequence ID" value="ANE47118.1"/>
    <property type="molecule type" value="Genomic_DNA"/>
</dbReference>
<dbReference type="InterPro" id="IPR017853">
    <property type="entry name" value="GH"/>
</dbReference>
<dbReference type="AlphaFoldDB" id="A0A172TJA8"/>
<keyword evidence="2" id="KW-1185">Reference proteome</keyword>
<reference evidence="1 2" key="1">
    <citation type="submission" date="2015-01" db="EMBL/GenBank/DDBJ databases">
        <title>Paenibacillus swuensis/DY6/whole genome sequencing.</title>
        <authorList>
            <person name="Kim M.K."/>
            <person name="Srinivasan S."/>
            <person name="Lee J.-J."/>
        </authorList>
    </citation>
    <scope>NUCLEOTIDE SEQUENCE [LARGE SCALE GENOMIC DNA]</scope>
    <source>
        <strain evidence="1 2">DY6</strain>
    </source>
</reference>
<name>A0A172TJA8_9BACL</name>
<dbReference type="Proteomes" id="UP000076927">
    <property type="component" value="Chromosome"/>
</dbReference>
<dbReference type="PATRIC" id="fig|1178515.4.peg.2719"/>
<dbReference type="InterPro" id="IPR028212">
    <property type="entry name" value="GHL6"/>
</dbReference>
<dbReference type="KEGG" id="pswu:SY83_13560"/>
<organism evidence="1 2">
    <name type="scientific">Paenibacillus swuensis</name>
    <dbReference type="NCBI Taxonomy" id="1178515"/>
    <lineage>
        <taxon>Bacteria</taxon>
        <taxon>Bacillati</taxon>
        <taxon>Bacillota</taxon>
        <taxon>Bacilli</taxon>
        <taxon>Bacillales</taxon>
        <taxon>Paenibacillaceae</taxon>
        <taxon>Paenibacillus</taxon>
    </lineage>
</organism>
<evidence type="ECO:0000313" key="1">
    <source>
        <dbReference type="EMBL" id="ANE47118.1"/>
    </source>
</evidence>
<dbReference type="OrthoDB" id="9780891at2"/>
<gene>
    <name evidence="1" type="ORF">SY83_13560</name>
</gene>
<dbReference type="Gene3D" id="3.20.20.80">
    <property type="entry name" value="Glycosidases"/>
    <property type="match status" value="1"/>
</dbReference>
<sequence length="220" mass="25235">MRFRQVHLDFHTSEAIAHIGTHFTKENFQANLIRGSVDSITVFSKCHHGWAYHPSVANQQHPELKFDLLGAMIEAAHEINVKTPVYLSAGLDEKLARVHPEWLIRNADDRTGWVDGFMKPGYHEFCMNTPYLPILLEQIREVVTRYDADGIFLDIVGVRKCYCQFCVRTLRERGQDPRDEAAVLTLAEEVYANYGNQVKELVHSIKPGLGTHRPYRSWCG</sequence>
<dbReference type="Pfam" id="PF14871">
    <property type="entry name" value="GHL6"/>
    <property type="match status" value="1"/>
</dbReference>
<proteinExistence type="predicted"/>
<evidence type="ECO:0008006" key="3">
    <source>
        <dbReference type="Google" id="ProtNLM"/>
    </source>
</evidence>
<dbReference type="SUPFAM" id="SSF51445">
    <property type="entry name" value="(Trans)glycosidases"/>
    <property type="match status" value="1"/>
</dbReference>
<dbReference type="STRING" id="1178515.SY83_13560"/>
<evidence type="ECO:0000313" key="2">
    <source>
        <dbReference type="Proteomes" id="UP000076927"/>
    </source>
</evidence>
<accession>A0A172TJA8</accession>
<protein>
    <recommendedName>
        <fullName evidence="3">Beta-galactosidase</fullName>
    </recommendedName>
</protein>